<evidence type="ECO:0000313" key="3">
    <source>
        <dbReference type="EMBL" id="KAG8232818.1"/>
    </source>
</evidence>
<dbReference type="InterPro" id="IPR050111">
    <property type="entry name" value="C-type_lectin/snaclec_domain"/>
</dbReference>
<dbReference type="AlphaFoldDB" id="A0A8K0P5A5"/>
<comment type="caution">
    <text evidence="3">The sequence shown here is derived from an EMBL/GenBank/DDBJ whole genome shotgun (WGS) entry which is preliminary data.</text>
</comment>
<protein>
    <recommendedName>
        <fullName evidence="2">C-type lectin domain-containing protein</fullName>
    </recommendedName>
</protein>
<evidence type="ECO:0000313" key="4">
    <source>
        <dbReference type="Proteomes" id="UP000792457"/>
    </source>
</evidence>
<accession>A0A8K0P5A5</accession>
<organism evidence="3 4">
    <name type="scientific">Ladona fulva</name>
    <name type="common">Scarce chaser dragonfly</name>
    <name type="synonym">Libellula fulva</name>
    <dbReference type="NCBI Taxonomy" id="123851"/>
    <lineage>
        <taxon>Eukaryota</taxon>
        <taxon>Metazoa</taxon>
        <taxon>Ecdysozoa</taxon>
        <taxon>Arthropoda</taxon>
        <taxon>Hexapoda</taxon>
        <taxon>Insecta</taxon>
        <taxon>Pterygota</taxon>
        <taxon>Palaeoptera</taxon>
        <taxon>Odonata</taxon>
        <taxon>Epiprocta</taxon>
        <taxon>Anisoptera</taxon>
        <taxon>Libelluloidea</taxon>
        <taxon>Libellulidae</taxon>
        <taxon>Ladona</taxon>
    </lineage>
</organism>
<evidence type="ECO:0000256" key="1">
    <source>
        <dbReference type="ARBA" id="ARBA00023157"/>
    </source>
</evidence>
<dbReference type="Proteomes" id="UP000792457">
    <property type="component" value="Unassembled WGS sequence"/>
</dbReference>
<reference evidence="3" key="1">
    <citation type="submission" date="2013-04" db="EMBL/GenBank/DDBJ databases">
        <authorList>
            <person name="Qu J."/>
            <person name="Murali S.C."/>
            <person name="Bandaranaike D."/>
            <person name="Bellair M."/>
            <person name="Blankenburg K."/>
            <person name="Chao H."/>
            <person name="Dinh H."/>
            <person name="Doddapaneni H."/>
            <person name="Downs B."/>
            <person name="Dugan-Rocha S."/>
            <person name="Elkadiri S."/>
            <person name="Gnanaolivu R.D."/>
            <person name="Hernandez B."/>
            <person name="Javaid M."/>
            <person name="Jayaseelan J.C."/>
            <person name="Lee S."/>
            <person name="Li M."/>
            <person name="Ming W."/>
            <person name="Munidasa M."/>
            <person name="Muniz J."/>
            <person name="Nguyen L."/>
            <person name="Ongeri F."/>
            <person name="Osuji N."/>
            <person name="Pu L.-L."/>
            <person name="Puazo M."/>
            <person name="Qu C."/>
            <person name="Quiroz J."/>
            <person name="Raj R."/>
            <person name="Weissenberger G."/>
            <person name="Xin Y."/>
            <person name="Zou X."/>
            <person name="Han Y."/>
            <person name="Richards S."/>
            <person name="Worley K."/>
            <person name="Muzny D."/>
            <person name="Gibbs R."/>
        </authorList>
    </citation>
    <scope>NUCLEOTIDE SEQUENCE</scope>
    <source>
        <strain evidence="3">Sampled in the wild</strain>
    </source>
</reference>
<reference evidence="3" key="2">
    <citation type="submission" date="2017-10" db="EMBL/GenBank/DDBJ databases">
        <title>Ladona fulva Genome sequencing and assembly.</title>
        <authorList>
            <person name="Murali S."/>
            <person name="Richards S."/>
            <person name="Bandaranaike D."/>
            <person name="Bellair M."/>
            <person name="Blankenburg K."/>
            <person name="Chao H."/>
            <person name="Dinh H."/>
            <person name="Doddapaneni H."/>
            <person name="Dugan-Rocha S."/>
            <person name="Elkadiri S."/>
            <person name="Gnanaolivu R."/>
            <person name="Hernandez B."/>
            <person name="Skinner E."/>
            <person name="Javaid M."/>
            <person name="Lee S."/>
            <person name="Li M."/>
            <person name="Ming W."/>
            <person name="Munidasa M."/>
            <person name="Muniz J."/>
            <person name="Nguyen L."/>
            <person name="Hughes D."/>
            <person name="Osuji N."/>
            <person name="Pu L.-L."/>
            <person name="Puazo M."/>
            <person name="Qu C."/>
            <person name="Quiroz J."/>
            <person name="Raj R."/>
            <person name="Weissenberger G."/>
            <person name="Xin Y."/>
            <person name="Zou X."/>
            <person name="Han Y."/>
            <person name="Worley K."/>
            <person name="Muzny D."/>
            <person name="Gibbs R."/>
        </authorList>
    </citation>
    <scope>NUCLEOTIDE SEQUENCE</scope>
    <source>
        <strain evidence="3">Sampled in the wild</strain>
    </source>
</reference>
<dbReference type="InterPro" id="IPR016187">
    <property type="entry name" value="CTDL_fold"/>
</dbReference>
<keyword evidence="4" id="KW-1185">Reference proteome</keyword>
<dbReference type="CDD" id="cd00037">
    <property type="entry name" value="CLECT"/>
    <property type="match status" value="1"/>
</dbReference>
<evidence type="ECO:0000259" key="2">
    <source>
        <dbReference type="PROSITE" id="PS50041"/>
    </source>
</evidence>
<dbReference type="Pfam" id="PF00059">
    <property type="entry name" value="Lectin_C"/>
    <property type="match status" value="1"/>
</dbReference>
<dbReference type="PANTHER" id="PTHR22803">
    <property type="entry name" value="MANNOSE, PHOSPHOLIPASE, LECTIN RECEPTOR RELATED"/>
    <property type="match status" value="1"/>
</dbReference>
<dbReference type="InterPro" id="IPR001304">
    <property type="entry name" value="C-type_lectin-like"/>
</dbReference>
<dbReference type="Gene3D" id="3.10.100.10">
    <property type="entry name" value="Mannose-Binding Protein A, subunit A"/>
    <property type="match status" value="1"/>
</dbReference>
<dbReference type="EMBL" id="KZ308656">
    <property type="protein sequence ID" value="KAG8232818.1"/>
    <property type="molecule type" value="Genomic_DNA"/>
</dbReference>
<feature type="domain" description="C-type lectin" evidence="2">
    <location>
        <begin position="8"/>
        <end position="118"/>
    </location>
</feature>
<dbReference type="OrthoDB" id="7357196at2759"/>
<proteinExistence type="predicted"/>
<gene>
    <name evidence="3" type="ORF">J437_LFUL014176</name>
</gene>
<dbReference type="SMART" id="SM00034">
    <property type="entry name" value="CLECT"/>
    <property type="match status" value="1"/>
</dbReference>
<sequence length="125" mass="14003">MHPGVGYYKYHSKKLSFDAANKKCAEEGGHLAIINSEAEHQIVRSLLKNDSAYLGFHDRIKEGEFITIFGEPLAATGFTGWVKGQPDNSGGKEHCGSYYPKYGLNDMACEKEMPFICEYDLSWSE</sequence>
<dbReference type="PROSITE" id="PS00615">
    <property type="entry name" value="C_TYPE_LECTIN_1"/>
    <property type="match status" value="1"/>
</dbReference>
<name>A0A8K0P5A5_LADFU</name>
<dbReference type="PROSITE" id="PS50041">
    <property type="entry name" value="C_TYPE_LECTIN_2"/>
    <property type="match status" value="1"/>
</dbReference>
<keyword evidence="1" id="KW-1015">Disulfide bond</keyword>
<dbReference type="SUPFAM" id="SSF56436">
    <property type="entry name" value="C-type lectin-like"/>
    <property type="match status" value="1"/>
</dbReference>
<dbReference type="InterPro" id="IPR016186">
    <property type="entry name" value="C-type_lectin-like/link_sf"/>
</dbReference>
<dbReference type="InterPro" id="IPR018378">
    <property type="entry name" value="C-type_lectin_CS"/>
</dbReference>